<sequence length="146" mass="15766">MGRNDRTETTHRLTDENTDSKDKVQEIQTEEPSSIYQTRSVARQHAATPQPNEGDDSSANGSSSGGSGSDSEEESGNEATSSPAGDSEPLRGDVLKAKMSGFRDSLRWQVKGTNKYFQEGLTTIARGHLKRSIVAISDLLSVIGYC</sequence>
<comment type="caution">
    <text evidence="2">The sequence shown here is derived from an EMBL/GenBank/DDBJ whole genome shotgun (WGS) entry which is preliminary data.</text>
</comment>
<protein>
    <recommendedName>
        <fullName evidence="4">Biogenesis of lysosome-related organelles complex 1 subunit 3</fullName>
    </recommendedName>
</protein>
<dbReference type="EMBL" id="JACEIK010001613">
    <property type="protein sequence ID" value="MCD7470823.1"/>
    <property type="molecule type" value="Genomic_DNA"/>
</dbReference>
<evidence type="ECO:0000313" key="2">
    <source>
        <dbReference type="EMBL" id="MCD7470823.1"/>
    </source>
</evidence>
<proteinExistence type="predicted"/>
<keyword evidence="3" id="KW-1185">Reference proteome</keyword>
<feature type="region of interest" description="Disordered" evidence="1">
    <location>
        <begin position="1"/>
        <end position="96"/>
    </location>
</feature>
<feature type="compositionally biased region" description="Basic and acidic residues" evidence="1">
    <location>
        <begin position="1"/>
        <end position="25"/>
    </location>
</feature>
<evidence type="ECO:0000313" key="3">
    <source>
        <dbReference type="Proteomes" id="UP000823775"/>
    </source>
</evidence>
<accession>A0ABS8TJ09</accession>
<dbReference type="Proteomes" id="UP000823775">
    <property type="component" value="Unassembled WGS sequence"/>
</dbReference>
<feature type="compositionally biased region" description="Polar residues" evidence="1">
    <location>
        <begin position="26"/>
        <end position="51"/>
    </location>
</feature>
<gene>
    <name evidence="2" type="ORF">HAX54_010983</name>
</gene>
<name>A0ABS8TJ09_DATST</name>
<evidence type="ECO:0008006" key="4">
    <source>
        <dbReference type="Google" id="ProtNLM"/>
    </source>
</evidence>
<evidence type="ECO:0000256" key="1">
    <source>
        <dbReference type="SAM" id="MobiDB-lite"/>
    </source>
</evidence>
<organism evidence="2 3">
    <name type="scientific">Datura stramonium</name>
    <name type="common">Jimsonweed</name>
    <name type="synonym">Common thornapple</name>
    <dbReference type="NCBI Taxonomy" id="4076"/>
    <lineage>
        <taxon>Eukaryota</taxon>
        <taxon>Viridiplantae</taxon>
        <taxon>Streptophyta</taxon>
        <taxon>Embryophyta</taxon>
        <taxon>Tracheophyta</taxon>
        <taxon>Spermatophyta</taxon>
        <taxon>Magnoliopsida</taxon>
        <taxon>eudicotyledons</taxon>
        <taxon>Gunneridae</taxon>
        <taxon>Pentapetalae</taxon>
        <taxon>asterids</taxon>
        <taxon>lamiids</taxon>
        <taxon>Solanales</taxon>
        <taxon>Solanaceae</taxon>
        <taxon>Solanoideae</taxon>
        <taxon>Datureae</taxon>
        <taxon>Datura</taxon>
    </lineage>
</organism>
<reference evidence="2 3" key="1">
    <citation type="journal article" date="2021" name="BMC Genomics">
        <title>Datura genome reveals duplications of psychoactive alkaloid biosynthetic genes and high mutation rate following tissue culture.</title>
        <authorList>
            <person name="Rajewski A."/>
            <person name="Carter-House D."/>
            <person name="Stajich J."/>
            <person name="Litt A."/>
        </authorList>
    </citation>
    <scope>NUCLEOTIDE SEQUENCE [LARGE SCALE GENOMIC DNA]</scope>
    <source>
        <strain evidence="2">AR-01</strain>
    </source>
</reference>